<evidence type="ECO:0008006" key="10">
    <source>
        <dbReference type="Google" id="ProtNLM"/>
    </source>
</evidence>
<dbReference type="PROSITE" id="PS50042">
    <property type="entry name" value="CNMP_BINDING_3"/>
    <property type="match status" value="1"/>
</dbReference>
<feature type="domain" description="STAS" evidence="7">
    <location>
        <begin position="476"/>
        <end position="582"/>
    </location>
</feature>
<evidence type="ECO:0000256" key="1">
    <source>
        <dbReference type="ARBA" id="ARBA00004141"/>
    </source>
</evidence>
<dbReference type="CDD" id="cd07042">
    <property type="entry name" value="STAS_SulP_like_sulfate_transporter"/>
    <property type="match status" value="1"/>
</dbReference>
<accession>A0A1E3VMS0</accession>
<keyword evidence="9" id="KW-1185">Reference proteome</keyword>
<feature type="transmembrane region" description="Helical" evidence="5">
    <location>
        <begin position="376"/>
        <end position="395"/>
    </location>
</feature>
<dbReference type="AlphaFoldDB" id="A0A1E3VMS0"/>
<evidence type="ECO:0000259" key="7">
    <source>
        <dbReference type="PROSITE" id="PS50801"/>
    </source>
</evidence>
<feature type="transmembrane region" description="Helical" evidence="5">
    <location>
        <begin position="150"/>
        <end position="172"/>
    </location>
</feature>
<dbReference type="InterPro" id="IPR018490">
    <property type="entry name" value="cNMP-bd_dom_sf"/>
</dbReference>
<feature type="transmembrane region" description="Helical" evidence="5">
    <location>
        <begin position="346"/>
        <end position="364"/>
    </location>
</feature>
<feature type="transmembrane region" description="Helical" evidence="5">
    <location>
        <begin position="58"/>
        <end position="81"/>
    </location>
</feature>
<proteinExistence type="predicted"/>
<dbReference type="SUPFAM" id="SSF51206">
    <property type="entry name" value="cAMP-binding domain-like"/>
    <property type="match status" value="1"/>
</dbReference>
<sequence>MSLLANLALKRPRNIEASTLGRDALAGTISAIVNIAYCISFSALIFQGSIAAGFPLGLAALIMGTVVTGVVVALTTTLVPADAGPDTPAVAVMSVLAATVAAGLAAKGASAETMVINVLVAISVSTFLTGALLFGVGALKLGQWLRFVPYPVIGGFLAASGWLLITGGVEVITGTNLTLSPSSWLPIVSMDFAPQIGVGLTFALFIVLLRRWMDDFLTLPIAFIVFVLAMDVILFGFVSDESARSVWFLKAVGALQLWWPIEAMVTHDIDWGVMARSSAEIGAVCGVTAISMLLDVSSLEVARQKSADLDKEFRTNGLANLLASILGGVAGNLSLNNSLLLQQAGAVTRLSGVSVAIVCGLVLFAGADIGSIVPKAILGGMLAYLGVMILIEALVRSPAQRSGTDLGLAIAIAIVICYFGYLLGVVIGVIGACLLFALSYSRIGVIRRHLTRYEFSSNVERSPEQTRLLHEEGKRVHVFWLSGFIFFGSSNGLFERIKRVIEEQKEKPVGYVVLDFSSVQGLDTSAVLSLVKLRNFCEEHKVALVFSGLSDTMRAAFESAGFFGATRPHQKFGTRNEAIEWCEDMLLMYHEVGDASTHSFESWLQQEFEGLIDFARIAPFMEHQVLDNGEYLFKQGEPSDSVVFQASGCVAITIIDEHGRPIRLRRMIGHTVVGEMGFYRHMPRTANVVAEEPTVVYRLTRDAFDRMQEEDPAAAAALHKLIIRLLSDRLEFANREISALL</sequence>
<dbReference type="PANTHER" id="PTHR43310">
    <property type="entry name" value="SULFATE TRANSPORTER YBAR-RELATED"/>
    <property type="match status" value="1"/>
</dbReference>
<organism evidence="8 9">
    <name type="scientific">Methyloceanibacter superfactus</name>
    <dbReference type="NCBI Taxonomy" id="1774969"/>
    <lineage>
        <taxon>Bacteria</taxon>
        <taxon>Pseudomonadati</taxon>
        <taxon>Pseudomonadota</taxon>
        <taxon>Alphaproteobacteria</taxon>
        <taxon>Hyphomicrobiales</taxon>
        <taxon>Hyphomicrobiaceae</taxon>
        <taxon>Methyloceanibacter</taxon>
    </lineage>
</organism>
<evidence type="ECO:0000256" key="3">
    <source>
        <dbReference type="ARBA" id="ARBA00022989"/>
    </source>
</evidence>
<feature type="transmembrane region" description="Helical" evidence="5">
    <location>
        <begin position="24"/>
        <end position="46"/>
    </location>
</feature>
<evidence type="ECO:0000313" key="9">
    <source>
        <dbReference type="Proteomes" id="UP000094472"/>
    </source>
</evidence>
<feature type="transmembrane region" description="Helical" evidence="5">
    <location>
        <begin position="407"/>
        <end position="438"/>
    </location>
</feature>
<dbReference type="Pfam" id="PF00916">
    <property type="entry name" value="Sulfate_transp"/>
    <property type="match status" value="1"/>
</dbReference>
<evidence type="ECO:0000256" key="2">
    <source>
        <dbReference type="ARBA" id="ARBA00022692"/>
    </source>
</evidence>
<feature type="transmembrane region" description="Helical" evidence="5">
    <location>
        <begin position="118"/>
        <end position="138"/>
    </location>
</feature>
<reference evidence="8 9" key="1">
    <citation type="journal article" date="2016" name="Environ. Microbiol.">
        <title>New Methyloceanibacter diversity from North Sea sediments includes methanotroph containing solely the soluble methane monooxygenase.</title>
        <authorList>
            <person name="Vekeman B."/>
            <person name="Kerckhof F.M."/>
            <person name="Cremers G."/>
            <person name="de Vos P."/>
            <person name="Vandamme P."/>
            <person name="Boon N."/>
            <person name="Op den Camp H.J."/>
            <person name="Heylen K."/>
        </authorList>
    </citation>
    <scope>NUCLEOTIDE SEQUENCE [LARGE SCALE GENOMIC DNA]</scope>
    <source>
        <strain evidence="8 9">R-67175</strain>
    </source>
</reference>
<gene>
    <name evidence="8" type="ORF">AUC69_03225</name>
</gene>
<name>A0A1E3VMS0_9HYPH</name>
<dbReference type="InterPro" id="IPR002645">
    <property type="entry name" value="STAS_dom"/>
</dbReference>
<feature type="transmembrane region" description="Helical" evidence="5">
    <location>
        <begin position="216"/>
        <end position="238"/>
    </location>
</feature>
<keyword evidence="3 5" id="KW-1133">Transmembrane helix</keyword>
<dbReference type="GO" id="GO:0016020">
    <property type="term" value="C:membrane"/>
    <property type="evidence" value="ECO:0007669"/>
    <property type="project" value="UniProtKB-SubCell"/>
</dbReference>
<feature type="transmembrane region" description="Helical" evidence="5">
    <location>
        <begin position="184"/>
        <end position="210"/>
    </location>
</feature>
<comment type="caution">
    <text evidence="8">The sequence shown here is derived from an EMBL/GenBank/DDBJ whole genome shotgun (WGS) entry which is preliminary data.</text>
</comment>
<dbReference type="InterPro" id="IPR011547">
    <property type="entry name" value="SLC26A/SulP_dom"/>
</dbReference>
<dbReference type="RefSeq" id="WP_069442772.1">
    <property type="nucleotide sequence ID" value="NZ_LPWF01000035.1"/>
</dbReference>
<protein>
    <recommendedName>
        <fullName evidence="10">Cyclic nucleotide-binding protein</fullName>
    </recommendedName>
</protein>
<dbReference type="Proteomes" id="UP000094472">
    <property type="component" value="Unassembled WGS sequence"/>
</dbReference>
<dbReference type="InterPro" id="IPR052706">
    <property type="entry name" value="Membrane-Transporter-like"/>
</dbReference>
<dbReference type="InterPro" id="IPR014710">
    <property type="entry name" value="RmlC-like_jellyroll"/>
</dbReference>
<dbReference type="SUPFAM" id="SSF52091">
    <property type="entry name" value="SpoIIaa-like"/>
    <property type="match status" value="1"/>
</dbReference>
<dbReference type="EMBL" id="LPWF01000035">
    <property type="protein sequence ID" value="ODR94830.1"/>
    <property type="molecule type" value="Genomic_DNA"/>
</dbReference>
<dbReference type="CDD" id="cd00038">
    <property type="entry name" value="CAP_ED"/>
    <property type="match status" value="1"/>
</dbReference>
<dbReference type="STRING" id="1774969.AUC69_03225"/>
<dbReference type="Pfam" id="PF00027">
    <property type="entry name" value="cNMP_binding"/>
    <property type="match status" value="1"/>
</dbReference>
<keyword evidence="4 5" id="KW-0472">Membrane</keyword>
<dbReference type="PROSITE" id="PS50801">
    <property type="entry name" value="STAS"/>
    <property type="match status" value="1"/>
</dbReference>
<dbReference type="OrthoDB" id="9771198at2"/>
<evidence type="ECO:0000256" key="5">
    <source>
        <dbReference type="SAM" id="Phobius"/>
    </source>
</evidence>
<evidence type="ECO:0000259" key="6">
    <source>
        <dbReference type="PROSITE" id="PS50042"/>
    </source>
</evidence>
<dbReference type="InterPro" id="IPR036513">
    <property type="entry name" value="STAS_dom_sf"/>
</dbReference>
<evidence type="ECO:0000313" key="8">
    <source>
        <dbReference type="EMBL" id="ODR94830.1"/>
    </source>
</evidence>
<dbReference type="SMART" id="SM00100">
    <property type="entry name" value="cNMP"/>
    <property type="match status" value="1"/>
</dbReference>
<dbReference type="PANTHER" id="PTHR43310:SF1">
    <property type="entry name" value="SULFATE TRANSPORTER YBAR-RELATED"/>
    <property type="match status" value="1"/>
</dbReference>
<feature type="transmembrane region" description="Helical" evidence="5">
    <location>
        <begin position="313"/>
        <end position="334"/>
    </location>
</feature>
<comment type="subcellular location">
    <subcellularLocation>
        <location evidence="1">Membrane</location>
        <topology evidence="1">Multi-pass membrane protein</topology>
    </subcellularLocation>
</comment>
<keyword evidence="2 5" id="KW-0812">Transmembrane</keyword>
<evidence type="ECO:0000256" key="4">
    <source>
        <dbReference type="ARBA" id="ARBA00023136"/>
    </source>
</evidence>
<dbReference type="Gene3D" id="3.30.750.24">
    <property type="entry name" value="STAS domain"/>
    <property type="match status" value="1"/>
</dbReference>
<dbReference type="Gene3D" id="2.60.120.10">
    <property type="entry name" value="Jelly Rolls"/>
    <property type="match status" value="1"/>
</dbReference>
<feature type="domain" description="Cyclic nucleotide-binding" evidence="6">
    <location>
        <begin position="599"/>
        <end position="707"/>
    </location>
</feature>
<dbReference type="Pfam" id="PF01740">
    <property type="entry name" value="STAS"/>
    <property type="match status" value="1"/>
</dbReference>
<dbReference type="InterPro" id="IPR000595">
    <property type="entry name" value="cNMP-bd_dom"/>
</dbReference>